<dbReference type="OrthoDB" id="1100567at2"/>
<evidence type="ECO:0000313" key="3">
    <source>
        <dbReference type="EMBL" id="QDG69226.1"/>
    </source>
</evidence>
<dbReference type="PANTHER" id="PTHR30273">
    <property type="entry name" value="PERIPLASMIC SIGNAL SENSOR AND SIGMA FACTOR ACTIVATOR FECR-RELATED"/>
    <property type="match status" value="1"/>
</dbReference>
<dbReference type="Pfam" id="PF04773">
    <property type="entry name" value="FecR"/>
    <property type="match status" value="1"/>
</dbReference>
<accession>A0A4Y6R9G2</accession>
<reference evidence="3 4" key="1">
    <citation type="submission" date="2019-06" db="EMBL/GenBank/DDBJ databases">
        <title>Complete genome sequence of Janthinobacterium sp. SNU WT3 isolated from diseased rainbow trout.</title>
        <authorList>
            <person name="Oh W.T."/>
            <person name="Park S.C."/>
        </authorList>
    </citation>
    <scope>NUCLEOTIDE SEQUENCE [LARGE SCALE GENOMIC DNA]</scope>
    <source>
        <strain evidence="3 4">SNU WT3</strain>
    </source>
</reference>
<proteinExistence type="predicted"/>
<dbReference type="Gene3D" id="2.60.120.1440">
    <property type="match status" value="1"/>
</dbReference>
<evidence type="ECO:0000259" key="2">
    <source>
        <dbReference type="Pfam" id="PF16220"/>
    </source>
</evidence>
<dbReference type="InterPro" id="IPR012373">
    <property type="entry name" value="Ferrdict_sens_TM"/>
</dbReference>
<sequence>MSAGGLSGMELRALRAAAAWYARLCSGHVTPEDRLRWQRWRDVHPAHGAAWQRIEAMQRQLGSVPGALAAPALQAAAQTGLAQLSRRGVLRGTLAVLGAGGLAWHGWRQPAAREWRLAMLADISTATGEQRRLILPDGSRLVLNTDSAVDLAYDEAQRRLLLRRGEIFIGTVADPHLAIGYGARPFLVDTPHGRIRALGTRFLVRSDHAGTLVTVLEKAVEVRSGQQRPMLVQAEQQLRIGADGAMQGPMPAAFGAGAWQNGSLLVDNMPLSRLLAELGRYRRGVLQCDPRVADLRISGNFPLADSDRALQVLANGFPLHIVMHTRFWVRVLPA</sequence>
<feature type="domain" description="FecR N-terminal" evidence="2">
    <location>
        <begin position="15"/>
        <end position="57"/>
    </location>
</feature>
<dbReference type="RefSeq" id="WP_141168752.1">
    <property type="nucleotide sequence ID" value="NZ_CP041185.1"/>
</dbReference>
<feature type="domain" description="FecR protein" evidence="1">
    <location>
        <begin position="122"/>
        <end position="221"/>
    </location>
</feature>
<evidence type="ECO:0000259" key="1">
    <source>
        <dbReference type="Pfam" id="PF04773"/>
    </source>
</evidence>
<dbReference type="InterPro" id="IPR032623">
    <property type="entry name" value="FecR_N"/>
</dbReference>
<dbReference type="PIRSF" id="PIRSF018266">
    <property type="entry name" value="FecR"/>
    <property type="match status" value="1"/>
</dbReference>
<protein>
    <submittedName>
        <fullName evidence="3">DUF4880 domain-containing protein</fullName>
    </submittedName>
</protein>
<organism evidence="3 4">
    <name type="scientific">Janthinobacterium tructae</name>
    <dbReference type="NCBI Taxonomy" id="2590869"/>
    <lineage>
        <taxon>Bacteria</taxon>
        <taxon>Pseudomonadati</taxon>
        <taxon>Pseudomonadota</taxon>
        <taxon>Betaproteobacteria</taxon>
        <taxon>Burkholderiales</taxon>
        <taxon>Oxalobacteraceae</taxon>
        <taxon>Janthinobacterium</taxon>
    </lineage>
</organism>
<keyword evidence="4" id="KW-1185">Reference proteome</keyword>
<dbReference type="GO" id="GO:0016989">
    <property type="term" value="F:sigma factor antagonist activity"/>
    <property type="evidence" value="ECO:0007669"/>
    <property type="project" value="TreeGrafter"/>
</dbReference>
<dbReference type="KEGG" id="jas:FJQ89_01490"/>
<dbReference type="PANTHER" id="PTHR30273:SF2">
    <property type="entry name" value="PROTEIN FECR"/>
    <property type="match status" value="1"/>
</dbReference>
<dbReference type="Pfam" id="PF16220">
    <property type="entry name" value="DUF4880"/>
    <property type="match status" value="1"/>
</dbReference>
<name>A0A4Y6R9G2_9BURK</name>
<dbReference type="AlphaFoldDB" id="A0A4Y6R9G2"/>
<dbReference type="Proteomes" id="UP000316665">
    <property type="component" value="Chromosome"/>
</dbReference>
<dbReference type="EMBL" id="CP041185">
    <property type="protein sequence ID" value="QDG69226.1"/>
    <property type="molecule type" value="Genomic_DNA"/>
</dbReference>
<evidence type="ECO:0000313" key="4">
    <source>
        <dbReference type="Proteomes" id="UP000316665"/>
    </source>
</evidence>
<dbReference type="InterPro" id="IPR006860">
    <property type="entry name" value="FecR"/>
</dbReference>
<gene>
    <name evidence="3" type="ORF">FJQ89_01490</name>
</gene>